<dbReference type="OrthoDB" id="2143914at2759"/>
<dbReference type="InterPro" id="IPR051575">
    <property type="entry name" value="Myb-like_DNA-bd"/>
</dbReference>
<sequence>MLVQLLQPRLPWGLFRPSRVSLDSLVLGLAHVHIHRSRAYTAGADCGSTSPMSTPCPPIPKTRARSSRATTAGTSAASPPPKLTVPPAFLDFPLSLSYSTFQIFASVLKLLNRGLAWEKINVLTIKRHFPYLASINRIDKVRLLIHFKSGRYRLSWFMAVDSDITTENLDQFVEWEQKIVDSPVGKACWTPKELARLTEAMEKYGSRAWDAIAAHVRTKGVNACKTRSYRLLKQVTSVPPPTEAFLKELDQRVQQYNWDWSLIRQHYPHRDMCRLRNQYWTWRRPNLPSFRVWSPDELDRLRAAVAQIGSRSWLDVADRVGGTKSGEQCRTQWIRLNSPDPSWPPSPDECAQLLFYMAVHHPHLVQAVSPSILHQLPAVYRTQGLAPHILVNWKMMSQWMTTSATSPRTNLQCMNIWKNVSRLLAKYGALDSNSQEMVWALSIKHGLPKAHALTAKVLKVPRQRARRYLKLALLTKAFQQLLKDPPSLLGSQ</sequence>
<evidence type="ECO:0000259" key="6">
    <source>
        <dbReference type="PROSITE" id="PS50090"/>
    </source>
</evidence>
<organism evidence="8 9">
    <name type="scientific">Dimargaris cristalligena</name>
    <dbReference type="NCBI Taxonomy" id="215637"/>
    <lineage>
        <taxon>Eukaryota</taxon>
        <taxon>Fungi</taxon>
        <taxon>Fungi incertae sedis</taxon>
        <taxon>Zoopagomycota</taxon>
        <taxon>Kickxellomycotina</taxon>
        <taxon>Dimargaritomycetes</taxon>
        <taxon>Dimargaritales</taxon>
        <taxon>Dimargaritaceae</taxon>
        <taxon>Dimargaris</taxon>
    </lineage>
</organism>
<keyword evidence="4" id="KW-0539">Nucleus</keyword>
<proteinExistence type="predicted"/>
<evidence type="ECO:0008006" key="10">
    <source>
        <dbReference type="Google" id="ProtNLM"/>
    </source>
</evidence>
<dbReference type="Gene3D" id="1.10.10.60">
    <property type="entry name" value="Homeodomain-like"/>
    <property type="match status" value="2"/>
</dbReference>
<dbReference type="GO" id="GO:0001006">
    <property type="term" value="F:RNA polymerase III type 3 promoter sequence-specific DNA binding"/>
    <property type="evidence" value="ECO:0007669"/>
    <property type="project" value="TreeGrafter"/>
</dbReference>
<feature type="domain" description="HTH myb-type" evidence="7">
    <location>
        <begin position="293"/>
        <end position="341"/>
    </location>
</feature>
<dbReference type="PANTHER" id="PTHR46621:SF1">
    <property type="entry name" value="SNRNA-ACTIVATING PROTEIN COMPLEX SUBUNIT 4"/>
    <property type="match status" value="1"/>
</dbReference>
<feature type="compositionally biased region" description="Low complexity" evidence="5">
    <location>
        <begin position="67"/>
        <end position="77"/>
    </location>
</feature>
<gene>
    <name evidence="8" type="ORF">BJ085DRAFT_37502</name>
</gene>
<protein>
    <recommendedName>
        <fullName evidence="10">Homeodomain-like protein</fullName>
    </recommendedName>
</protein>
<keyword evidence="9" id="KW-1185">Reference proteome</keyword>
<feature type="domain" description="Myb-like" evidence="6">
    <location>
        <begin position="293"/>
        <end position="337"/>
    </location>
</feature>
<evidence type="ECO:0000256" key="3">
    <source>
        <dbReference type="ARBA" id="ARBA00023163"/>
    </source>
</evidence>
<dbReference type="GO" id="GO:0019185">
    <property type="term" value="C:snRNA-activating protein complex"/>
    <property type="evidence" value="ECO:0007669"/>
    <property type="project" value="TreeGrafter"/>
</dbReference>
<dbReference type="GO" id="GO:0042796">
    <property type="term" value="P:snRNA transcription by RNA polymerase III"/>
    <property type="evidence" value="ECO:0007669"/>
    <property type="project" value="TreeGrafter"/>
</dbReference>
<dbReference type="GO" id="GO:0000978">
    <property type="term" value="F:RNA polymerase II cis-regulatory region sequence-specific DNA binding"/>
    <property type="evidence" value="ECO:0007669"/>
    <property type="project" value="TreeGrafter"/>
</dbReference>
<dbReference type="CDD" id="cd00167">
    <property type="entry name" value="SANT"/>
    <property type="match status" value="2"/>
</dbReference>
<dbReference type="GO" id="GO:0042795">
    <property type="term" value="P:snRNA transcription by RNA polymerase II"/>
    <property type="evidence" value="ECO:0007669"/>
    <property type="project" value="TreeGrafter"/>
</dbReference>
<dbReference type="PROSITE" id="PS50090">
    <property type="entry name" value="MYB_LIKE"/>
    <property type="match status" value="2"/>
</dbReference>
<keyword evidence="2" id="KW-0238">DNA-binding</keyword>
<dbReference type="AlphaFoldDB" id="A0A4P9ZXG8"/>
<dbReference type="Pfam" id="PF00249">
    <property type="entry name" value="Myb_DNA-binding"/>
    <property type="match status" value="2"/>
</dbReference>
<keyword evidence="3" id="KW-0804">Transcription</keyword>
<dbReference type="InterPro" id="IPR001005">
    <property type="entry name" value="SANT/Myb"/>
</dbReference>
<dbReference type="InterPro" id="IPR017930">
    <property type="entry name" value="Myb_dom"/>
</dbReference>
<feature type="domain" description="HTH myb-type" evidence="7">
    <location>
        <begin position="181"/>
        <end position="236"/>
    </location>
</feature>
<dbReference type="PROSITE" id="PS51294">
    <property type="entry name" value="HTH_MYB"/>
    <property type="match status" value="2"/>
</dbReference>
<evidence type="ECO:0000259" key="7">
    <source>
        <dbReference type="PROSITE" id="PS51294"/>
    </source>
</evidence>
<evidence type="ECO:0000256" key="1">
    <source>
        <dbReference type="ARBA" id="ARBA00023015"/>
    </source>
</evidence>
<dbReference type="EMBL" id="ML002377">
    <property type="protein sequence ID" value="RKP38353.1"/>
    <property type="molecule type" value="Genomic_DNA"/>
</dbReference>
<reference evidence="9" key="1">
    <citation type="journal article" date="2018" name="Nat. Microbiol.">
        <title>Leveraging single-cell genomics to expand the fungal tree of life.</title>
        <authorList>
            <person name="Ahrendt S.R."/>
            <person name="Quandt C.A."/>
            <person name="Ciobanu D."/>
            <person name="Clum A."/>
            <person name="Salamov A."/>
            <person name="Andreopoulos B."/>
            <person name="Cheng J.F."/>
            <person name="Woyke T."/>
            <person name="Pelin A."/>
            <person name="Henrissat B."/>
            <person name="Reynolds N.K."/>
            <person name="Benny G.L."/>
            <person name="Smith M.E."/>
            <person name="James T.Y."/>
            <person name="Grigoriev I.V."/>
        </authorList>
    </citation>
    <scope>NUCLEOTIDE SEQUENCE [LARGE SCALE GENOMIC DNA]</scope>
    <source>
        <strain evidence="9">RSA 468</strain>
    </source>
</reference>
<evidence type="ECO:0000256" key="4">
    <source>
        <dbReference type="ARBA" id="ARBA00023242"/>
    </source>
</evidence>
<evidence type="ECO:0000313" key="8">
    <source>
        <dbReference type="EMBL" id="RKP38353.1"/>
    </source>
</evidence>
<evidence type="ECO:0000313" key="9">
    <source>
        <dbReference type="Proteomes" id="UP000268162"/>
    </source>
</evidence>
<dbReference type="SUPFAM" id="SSF46689">
    <property type="entry name" value="Homeodomain-like"/>
    <property type="match status" value="2"/>
</dbReference>
<evidence type="ECO:0000256" key="2">
    <source>
        <dbReference type="ARBA" id="ARBA00023125"/>
    </source>
</evidence>
<accession>A0A4P9ZXG8</accession>
<dbReference type="Proteomes" id="UP000268162">
    <property type="component" value="Unassembled WGS sequence"/>
</dbReference>
<evidence type="ECO:0000256" key="5">
    <source>
        <dbReference type="SAM" id="MobiDB-lite"/>
    </source>
</evidence>
<feature type="region of interest" description="Disordered" evidence="5">
    <location>
        <begin position="44"/>
        <end position="79"/>
    </location>
</feature>
<feature type="domain" description="Myb-like" evidence="6">
    <location>
        <begin position="181"/>
        <end position="232"/>
    </location>
</feature>
<keyword evidence="1" id="KW-0805">Transcription regulation</keyword>
<name>A0A4P9ZXG8_9FUNG</name>
<dbReference type="SMART" id="SM00717">
    <property type="entry name" value="SANT"/>
    <property type="match status" value="2"/>
</dbReference>
<dbReference type="PANTHER" id="PTHR46621">
    <property type="entry name" value="SNRNA-ACTIVATING PROTEIN COMPLEX SUBUNIT 4"/>
    <property type="match status" value="1"/>
</dbReference>
<dbReference type="InterPro" id="IPR009057">
    <property type="entry name" value="Homeodomain-like_sf"/>
</dbReference>